<evidence type="ECO:0000256" key="6">
    <source>
        <dbReference type="SAM" id="Phobius"/>
    </source>
</evidence>
<dbReference type="InterPro" id="IPR050833">
    <property type="entry name" value="Poly_Biosynth_Transport"/>
</dbReference>
<feature type="transmembrane region" description="Helical" evidence="6">
    <location>
        <begin position="285"/>
        <end position="306"/>
    </location>
</feature>
<dbReference type="PANTHER" id="PTHR30250:SF30">
    <property type="entry name" value="LIPID III FLIPPASE"/>
    <property type="match status" value="1"/>
</dbReference>
<dbReference type="GO" id="GO:0005886">
    <property type="term" value="C:plasma membrane"/>
    <property type="evidence" value="ECO:0007669"/>
    <property type="project" value="UniProtKB-SubCell"/>
</dbReference>
<evidence type="ECO:0000313" key="8">
    <source>
        <dbReference type="Proteomes" id="UP000284021"/>
    </source>
</evidence>
<feature type="transmembrane region" description="Helical" evidence="6">
    <location>
        <begin position="40"/>
        <end position="59"/>
    </location>
</feature>
<evidence type="ECO:0000313" key="7">
    <source>
        <dbReference type="EMBL" id="RJG09229.1"/>
    </source>
</evidence>
<keyword evidence="4 6" id="KW-1133">Transmembrane helix</keyword>
<feature type="transmembrane region" description="Helical" evidence="6">
    <location>
        <begin position="385"/>
        <end position="405"/>
    </location>
</feature>
<feature type="transmembrane region" description="Helical" evidence="6">
    <location>
        <begin position="326"/>
        <end position="349"/>
    </location>
</feature>
<organism evidence="7 8">
    <name type="scientific">Pseudomonas cavernicola</name>
    <dbReference type="NCBI Taxonomy" id="2320866"/>
    <lineage>
        <taxon>Bacteria</taxon>
        <taxon>Pseudomonadati</taxon>
        <taxon>Pseudomonadota</taxon>
        <taxon>Gammaproteobacteria</taxon>
        <taxon>Pseudomonadales</taxon>
        <taxon>Pseudomonadaceae</taxon>
        <taxon>Pseudomonas</taxon>
    </lineage>
</organism>
<evidence type="ECO:0000256" key="4">
    <source>
        <dbReference type="ARBA" id="ARBA00022989"/>
    </source>
</evidence>
<keyword evidence="2" id="KW-1003">Cell membrane</keyword>
<gene>
    <name evidence="7" type="ORF">D3879_25925</name>
</gene>
<evidence type="ECO:0000256" key="3">
    <source>
        <dbReference type="ARBA" id="ARBA00022692"/>
    </source>
</evidence>
<dbReference type="EMBL" id="QYUR01000008">
    <property type="protein sequence ID" value="RJG09229.1"/>
    <property type="molecule type" value="Genomic_DNA"/>
</dbReference>
<feature type="transmembrane region" description="Helical" evidence="6">
    <location>
        <begin position="144"/>
        <end position="165"/>
    </location>
</feature>
<evidence type="ECO:0000256" key="1">
    <source>
        <dbReference type="ARBA" id="ARBA00004651"/>
    </source>
</evidence>
<dbReference type="Proteomes" id="UP000284021">
    <property type="component" value="Unassembled WGS sequence"/>
</dbReference>
<evidence type="ECO:0008006" key="9">
    <source>
        <dbReference type="Google" id="ProtNLM"/>
    </source>
</evidence>
<accession>A0A418X9R3</accession>
<dbReference type="PANTHER" id="PTHR30250">
    <property type="entry name" value="PST FAMILY PREDICTED COLANIC ACID TRANSPORTER"/>
    <property type="match status" value="1"/>
</dbReference>
<comment type="caution">
    <text evidence="7">The sequence shown here is derived from an EMBL/GenBank/DDBJ whole genome shotgun (WGS) entry which is preliminary data.</text>
</comment>
<feature type="transmembrane region" description="Helical" evidence="6">
    <location>
        <begin position="171"/>
        <end position="190"/>
    </location>
</feature>
<comment type="subcellular location">
    <subcellularLocation>
        <location evidence="1">Cell membrane</location>
        <topology evidence="1">Multi-pass membrane protein</topology>
    </subcellularLocation>
</comment>
<feature type="transmembrane region" description="Helical" evidence="6">
    <location>
        <begin position="210"/>
        <end position="231"/>
    </location>
</feature>
<sequence length="410" mass="46567">MRRAIYIGCSFAFKPLCSLVVLRALAGSFGEEGFGYLTQYMAFLAVVFGLSLGGASNYLIKNLSQTSRVVACEKEVSVVFSYGFLFLCLLAICFVFLKGSLEEFIFYRSVSWWVIFYILIVFFISNVCGILMAVALAQGKTNRYVLANIGGAALFVLIVVCLVLVGAEDGIYWALPLSYILPVVFLYRTFEGKIRLDFKLLWANRRLVQVFRFCLIVYVGLVSIPVISILVRESFHQQFGAVELSYWQVAVKISDTVQQFYGMFCSAILLPYLSRKIGDFHFSGWFKKLLGVSGVYFLGALIIFSFREYFVSLLFGEGYSSAKNYVSYYLIGDYFRVCALFCSFTLISADRFGRALIFEFLQGLLFVSLFYYFSMGNNSIDVGYAYILTYSICFLVMLGFVFNYFNGRRI</sequence>
<evidence type="ECO:0000256" key="5">
    <source>
        <dbReference type="ARBA" id="ARBA00023136"/>
    </source>
</evidence>
<feature type="transmembrane region" description="Helical" evidence="6">
    <location>
        <begin position="112"/>
        <end position="137"/>
    </location>
</feature>
<dbReference type="AlphaFoldDB" id="A0A418X9R3"/>
<reference evidence="7 8" key="1">
    <citation type="submission" date="2018-09" db="EMBL/GenBank/DDBJ databases">
        <authorList>
            <person name="Zhu H."/>
        </authorList>
    </citation>
    <scope>NUCLEOTIDE SEQUENCE [LARGE SCALE GENOMIC DNA]</scope>
    <source>
        <strain evidence="7 8">K1S02-6</strain>
    </source>
</reference>
<keyword evidence="3 6" id="KW-0812">Transmembrane</keyword>
<feature type="transmembrane region" description="Helical" evidence="6">
    <location>
        <begin position="256"/>
        <end position="273"/>
    </location>
</feature>
<feature type="transmembrane region" description="Helical" evidence="6">
    <location>
        <begin position="79"/>
        <end position="97"/>
    </location>
</feature>
<feature type="transmembrane region" description="Helical" evidence="6">
    <location>
        <begin position="356"/>
        <end position="373"/>
    </location>
</feature>
<evidence type="ECO:0000256" key="2">
    <source>
        <dbReference type="ARBA" id="ARBA00022475"/>
    </source>
</evidence>
<protein>
    <recommendedName>
        <fullName evidence="9">Polysaccharide biosynthesis protein</fullName>
    </recommendedName>
</protein>
<proteinExistence type="predicted"/>
<name>A0A418X9R3_9PSED</name>
<keyword evidence="8" id="KW-1185">Reference proteome</keyword>
<keyword evidence="5 6" id="KW-0472">Membrane</keyword>